<dbReference type="RefSeq" id="WP_072695205.1">
    <property type="nucleotide sequence ID" value="NZ_FUKW01000043.1"/>
</dbReference>
<dbReference type="GO" id="GO:0003723">
    <property type="term" value="F:RNA binding"/>
    <property type="evidence" value="ECO:0007669"/>
    <property type="project" value="InterPro"/>
</dbReference>
<dbReference type="Pfam" id="PF03123">
    <property type="entry name" value="CAT_RBD"/>
    <property type="match status" value="1"/>
</dbReference>
<proteinExistence type="predicted"/>
<sequence>MKALHVVSNNAVVVRTEEGRKCVVTGKGLGFKKARGDLINKELIQNVFVEDQRYKERIVIKTE</sequence>
<evidence type="ECO:0000259" key="1">
    <source>
        <dbReference type="SMART" id="SM01061"/>
    </source>
</evidence>
<organism evidence="2 3">
    <name type="scientific">Marinilactibacillus psychrotolerans 42ea</name>
    <dbReference type="NCBI Taxonomy" id="1255609"/>
    <lineage>
        <taxon>Bacteria</taxon>
        <taxon>Bacillati</taxon>
        <taxon>Bacillota</taxon>
        <taxon>Bacilli</taxon>
        <taxon>Lactobacillales</taxon>
        <taxon>Carnobacteriaceae</taxon>
        <taxon>Marinilactibacillus</taxon>
    </lineage>
</organism>
<dbReference type="AlphaFoldDB" id="A0A1R4IUB6"/>
<dbReference type="Gene3D" id="2.30.24.10">
    <property type="entry name" value="CAT RNA-binding domain"/>
    <property type="match status" value="1"/>
</dbReference>
<protein>
    <recommendedName>
        <fullName evidence="1">CAT RNA-binding domain-containing protein</fullName>
    </recommendedName>
</protein>
<dbReference type="InterPro" id="IPR004341">
    <property type="entry name" value="CAT_RNA-bd_dom"/>
</dbReference>
<feature type="domain" description="CAT RNA-binding" evidence="1">
    <location>
        <begin position="1"/>
        <end position="58"/>
    </location>
</feature>
<name>A0A1R4IUB6_9LACT</name>
<dbReference type="EMBL" id="FUKW01000043">
    <property type="protein sequence ID" value="SJN23175.1"/>
    <property type="molecule type" value="Genomic_DNA"/>
</dbReference>
<dbReference type="SUPFAM" id="SSF50151">
    <property type="entry name" value="SacY-like RNA-binding domain"/>
    <property type="match status" value="1"/>
</dbReference>
<evidence type="ECO:0000313" key="3">
    <source>
        <dbReference type="Proteomes" id="UP000195611"/>
    </source>
</evidence>
<evidence type="ECO:0000313" key="2">
    <source>
        <dbReference type="EMBL" id="SJN23175.1"/>
    </source>
</evidence>
<accession>A0A1R4IUB6</accession>
<dbReference type="InterPro" id="IPR036650">
    <property type="entry name" value="CAT_RNA-bd_dom_sf"/>
</dbReference>
<dbReference type="SMART" id="SM01061">
    <property type="entry name" value="CAT_RBD"/>
    <property type="match status" value="1"/>
</dbReference>
<dbReference type="Proteomes" id="UP000195611">
    <property type="component" value="Unassembled WGS sequence"/>
</dbReference>
<gene>
    <name evidence="2" type="ORF">FM115_02550</name>
</gene>
<reference evidence="2 3" key="1">
    <citation type="submission" date="2017-02" db="EMBL/GenBank/DDBJ databases">
        <authorList>
            <person name="Peterson S.W."/>
        </authorList>
    </citation>
    <scope>NUCLEOTIDE SEQUENCE [LARGE SCALE GENOMIC DNA]</scope>
    <source>
        <strain evidence="2 3">42ea</strain>
    </source>
</reference>